<reference evidence="3" key="2">
    <citation type="submission" date="2015-01" db="EMBL/GenBank/DDBJ databases">
        <title>Evolutionary Origins and Diversification of the Mycorrhizal Mutualists.</title>
        <authorList>
            <consortium name="DOE Joint Genome Institute"/>
            <consortium name="Mycorrhizal Genomics Consortium"/>
            <person name="Kohler A."/>
            <person name="Kuo A."/>
            <person name="Nagy L.G."/>
            <person name="Floudas D."/>
            <person name="Copeland A."/>
            <person name="Barry K.W."/>
            <person name="Cichocki N."/>
            <person name="Veneault-Fourrey C."/>
            <person name="LaButti K."/>
            <person name="Lindquist E.A."/>
            <person name="Lipzen A."/>
            <person name="Lundell T."/>
            <person name="Morin E."/>
            <person name="Murat C."/>
            <person name="Riley R."/>
            <person name="Ohm R."/>
            <person name="Sun H."/>
            <person name="Tunlid A."/>
            <person name="Henrissat B."/>
            <person name="Grigoriev I.V."/>
            <person name="Hibbett D.S."/>
            <person name="Martin F."/>
        </authorList>
    </citation>
    <scope>NUCLEOTIDE SEQUENCE [LARGE SCALE GENOMIC DNA]</scope>
    <source>
        <strain evidence="3">Marx 270</strain>
    </source>
</reference>
<dbReference type="AlphaFoldDB" id="A0A0C3I608"/>
<accession>A0A0C3I608</accession>
<evidence type="ECO:0000256" key="1">
    <source>
        <dbReference type="SAM" id="MobiDB-lite"/>
    </source>
</evidence>
<gene>
    <name evidence="2" type="ORF">M404DRAFT_36876</name>
</gene>
<evidence type="ECO:0000313" key="3">
    <source>
        <dbReference type="Proteomes" id="UP000054217"/>
    </source>
</evidence>
<dbReference type="EMBL" id="KN832523">
    <property type="protein sequence ID" value="KIN92647.1"/>
    <property type="molecule type" value="Genomic_DNA"/>
</dbReference>
<reference evidence="2 3" key="1">
    <citation type="submission" date="2014-04" db="EMBL/GenBank/DDBJ databases">
        <authorList>
            <consortium name="DOE Joint Genome Institute"/>
            <person name="Kuo A."/>
            <person name="Kohler A."/>
            <person name="Costa M.D."/>
            <person name="Nagy L.G."/>
            <person name="Floudas D."/>
            <person name="Copeland A."/>
            <person name="Barry K.W."/>
            <person name="Cichocki N."/>
            <person name="Veneault-Fourrey C."/>
            <person name="LaButti K."/>
            <person name="Lindquist E.A."/>
            <person name="Lipzen A."/>
            <person name="Lundell T."/>
            <person name="Morin E."/>
            <person name="Murat C."/>
            <person name="Sun H."/>
            <person name="Tunlid A."/>
            <person name="Henrissat B."/>
            <person name="Grigoriev I.V."/>
            <person name="Hibbett D.S."/>
            <person name="Martin F."/>
            <person name="Nordberg H.P."/>
            <person name="Cantor M.N."/>
            <person name="Hua S.X."/>
        </authorList>
    </citation>
    <scope>NUCLEOTIDE SEQUENCE [LARGE SCALE GENOMIC DNA]</scope>
    <source>
        <strain evidence="2 3">Marx 270</strain>
    </source>
</reference>
<evidence type="ECO:0000313" key="2">
    <source>
        <dbReference type="EMBL" id="KIN92647.1"/>
    </source>
</evidence>
<dbReference type="InParanoid" id="A0A0C3I608"/>
<name>A0A0C3I608_PISTI</name>
<keyword evidence="3" id="KW-1185">Reference proteome</keyword>
<dbReference type="HOGENOM" id="CLU_2134551_0_0_1"/>
<organism evidence="2 3">
    <name type="scientific">Pisolithus tinctorius Marx 270</name>
    <dbReference type="NCBI Taxonomy" id="870435"/>
    <lineage>
        <taxon>Eukaryota</taxon>
        <taxon>Fungi</taxon>
        <taxon>Dikarya</taxon>
        <taxon>Basidiomycota</taxon>
        <taxon>Agaricomycotina</taxon>
        <taxon>Agaricomycetes</taxon>
        <taxon>Agaricomycetidae</taxon>
        <taxon>Boletales</taxon>
        <taxon>Sclerodermatineae</taxon>
        <taxon>Pisolithaceae</taxon>
        <taxon>Pisolithus</taxon>
    </lineage>
</organism>
<sequence length="113" mass="12389">MDNPGDLGDGGLFGRLTGLLDDPPTPVVSAQDEPEGPPVEETPPVTNLSKSTMHEALAERIQLLEGRADDEEFELTQIHQMLGLLATQVERQIGAVQGRCEELKRLKDQLKDM</sequence>
<feature type="region of interest" description="Disordered" evidence="1">
    <location>
        <begin position="1"/>
        <end position="48"/>
    </location>
</feature>
<proteinExistence type="predicted"/>
<protein>
    <submittedName>
        <fullName evidence="2">Uncharacterized protein</fullName>
    </submittedName>
</protein>
<dbReference type="Proteomes" id="UP000054217">
    <property type="component" value="Unassembled WGS sequence"/>
</dbReference>